<accession>A0ABS5U145</accession>
<proteinExistence type="predicted"/>
<dbReference type="InterPro" id="IPR011009">
    <property type="entry name" value="Kinase-like_dom_sf"/>
</dbReference>
<dbReference type="InterPro" id="IPR002575">
    <property type="entry name" value="Aminoglycoside_PTrfase"/>
</dbReference>
<name>A0ABS5U145_9CELL</name>
<evidence type="ECO:0000313" key="2">
    <source>
        <dbReference type="EMBL" id="MBT0995134.1"/>
    </source>
</evidence>
<dbReference type="RefSeq" id="WP_214351106.1">
    <property type="nucleotide sequence ID" value="NZ_JAHBOH010000001.1"/>
</dbReference>
<organism evidence="2 3">
    <name type="scientific">Cellulomonas fulva</name>
    <dbReference type="NCBI Taxonomy" id="2835530"/>
    <lineage>
        <taxon>Bacteria</taxon>
        <taxon>Bacillati</taxon>
        <taxon>Actinomycetota</taxon>
        <taxon>Actinomycetes</taxon>
        <taxon>Micrococcales</taxon>
        <taxon>Cellulomonadaceae</taxon>
        <taxon>Cellulomonas</taxon>
    </lineage>
</organism>
<dbReference type="Pfam" id="PF01636">
    <property type="entry name" value="APH"/>
    <property type="match status" value="1"/>
</dbReference>
<dbReference type="PROSITE" id="PS00109">
    <property type="entry name" value="PROTEIN_KINASE_TYR"/>
    <property type="match status" value="1"/>
</dbReference>
<comment type="caution">
    <text evidence="2">The sequence shown here is derived from an EMBL/GenBank/DDBJ whole genome shotgun (WGS) entry which is preliminary data.</text>
</comment>
<evidence type="ECO:0000259" key="1">
    <source>
        <dbReference type="Pfam" id="PF01636"/>
    </source>
</evidence>
<dbReference type="SUPFAM" id="SSF56112">
    <property type="entry name" value="Protein kinase-like (PK-like)"/>
    <property type="match status" value="1"/>
</dbReference>
<feature type="domain" description="Aminoglycoside phosphotransferase" evidence="1">
    <location>
        <begin position="62"/>
        <end position="271"/>
    </location>
</feature>
<dbReference type="InterPro" id="IPR008266">
    <property type="entry name" value="Tyr_kinase_AS"/>
</dbReference>
<sequence length="324" mass="33619">MKAPSVTMLWESVDAHEALLERFGFADATAAAHHLTVVIADHWDLRVTCERVVLSDQNLLAWVHAGPRSFVVKACAAEALFARLAGIAEVVALIGGRGLPVAAPVPALDGTHRVVVAGPVPLSVFVMPLNAGAPLDPLDHAALRATGAALARMHRALAEVDPELPGPVPHALLGAAGPRPVSAPPEDAPARARAPRAAARLDSLLGGLANLGDTTTLVHGDVRGANVLIADGGAAVLLDHDSMGLGHRVLDLARGAATIATQFRSWDPPPPGAHLHVLDGYRDVAALSSLEEQWLHAALLAESLRQIPAGDDPAGWAVAVERDL</sequence>
<evidence type="ECO:0000313" key="3">
    <source>
        <dbReference type="Proteomes" id="UP000722125"/>
    </source>
</evidence>
<gene>
    <name evidence="2" type="ORF">KIN34_12665</name>
</gene>
<reference evidence="2 3" key="1">
    <citation type="submission" date="2021-05" db="EMBL/GenBank/DDBJ databases">
        <title>Description of Cellulomonas sp. DKR-3 sp. nov.</title>
        <authorList>
            <person name="Dahal R.H."/>
            <person name="Chaudhary D.K."/>
        </authorList>
    </citation>
    <scope>NUCLEOTIDE SEQUENCE [LARGE SCALE GENOMIC DNA]</scope>
    <source>
        <strain evidence="2 3">DKR-3</strain>
    </source>
</reference>
<dbReference type="Gene3D" id="3.90.1200.10">
    <property type="match status" value="1"/>
</dbReference>
<protein>
    <submittedName>
        <fullName evidence="2">Phosphotransferase</fullName>
    </submittedName>
</protein>
<keyword evidence="3" id="KW-1185">Reference proteome</keyword>
<dbReference type="EMBL" id="JAHBOH010000001">
    <property type="protein sequence ID" value="MBT0995134.1"/>
    <property type="molecule type" value="Genomic_DNA"/>
</dbReference>
<dbReference type="Proteomes" id="UP000722125">
    <property type="component" value="Unassembled WGS sequence"/>
</dbReference>